<dbReference type="Pfam" id="PF07722">
    <property type="entry name" value="Peptidase_C26"/>
    <property type="match status" value="1"/>
</dbReference>
<comment type="catalytic activity">
    <reaction evidence="7">
        <text>(6S)-5,6,7,8-tetrahydrofolyl-(gamma-L-Glu)(n) + (n-1) H2O = (6S)-5,6,7,8-tetrahydrofolate + (n-1) L-glutamate</text>
        <dbReference type="Rhea" id="RHEA:56784"/>
        <dbReference type="Rhea" id="RHEA-COMP:14738"/>
        <dbReference type="ChEBI" id="CHEBI:15377"/>
        <dbReference type="ChEBI" id="CHEBI:29985"/>
        <dbReference type="ChEBI" id="CHEBI:57453"/>
        <dbReference type="ChEBI" id="CHEBI:141005"/>
        <dbReference type="EC" id="3.4.19.9"/>
    </reaction>
</comment>
<dbReference type="PROSITE" id="PS51273">
    <property type="entry name" value="GATASE_TYPE_1"/>
    <property type="match status" value="1"/>
</dbReference>
<evidence type="ECO:0000256" key="1">
    <source>
        <dbReference type="ARBA" id="ARBA00004239"/>
    </source>
</evidence>
<dbReference type="SUPFAM" id="SSF52317">
    <property type="entry name" value="Class I glutamine amidotransferase-like"/>
    <property type="match status" value="1"/>
</dbReference>
<dbReference type="PROSITE" id="PS51275">
    <property type="entry name" value="PEPTIDASE_C26_GGH"/>
    <property type="match status" value="1"/>
</dbReference>
<dbReference type="InterPro" id="IPR015527">
    <property type="entry name" value="Pept_C26_g-glut_hydrolase"/>
</dbReference>
<keyword evidence="4 8" id="KW-0732">Signal</keyword>
<feature type="signal peptide" evidence="8">
    <location>
        <begin position="1"/>
        <end position="17"/>
    </location>
</feature>
<dbReference type="GO" id="GO:0046900">
    <property type="term" value="P:tetrahydrofolylpolyglutamate metabolic process"/>
    <property type="evidence" value="ECO:0007669"/>
    <property type="project" value="TreeGrafter"/>
</dbReference>
<organism evidence="9 10">
    <name type="scientific">Actinia tenebrosa</name>
    <name type="common">Australian red waratah sea anemone</name>
    <dbReference type="NCBI Taxonomy" id="6105"/>
    <lineage>
        <taxon>Eukaryota</taxon>
        <taxon>Metazoa</taxon>
        <taxon>Cnidaria</taxon>
        <taxon>Anthozoa</taxon>
        <taxon>Hexacorallia</taxon>
        <taxon>Actiniaria</taxon>
        <taxon>Actiniidae</taxon>
        <taxon>Actinia</taxon>
    </lineage>
</organism>
<dbReference type="OrthoDB" id="64220at2759"/>
<dbReference type="EC" id="3.4.19.9" evidence="7"/>
<evidence type="ECO:0000256" key="8">
    <source>
        <dbReference type="SAM" id="SignalP"/>
    </source>
</evidence>
<evidence type="ECO:0000256" key="5">
    <source>
        <dbReference type="ARBA" id="ARBA00022801"/>
    </source>
</evidence>
<feature type="chain" id="PRO_5028279880" description="folate gamma-glutamyl hydrolase" evidence="8">
    <location>
        <begin position="18"/>
        <end position="310"/>
    </location>
</feature>
<dbReference type="GO" id="GO:0034722">
    <property type="term" value="F:gamma-glutamyl-peptidase activity"/>
    <property type="evidence" value="ECO:0007669"/>
    <property type="project" value="UniProtKB-UniRule"/>
</dbReference>
<gene>
    <name evidence="10" type="primary">LOC116288702</name>
</gene>
<evidence type="ECO:0000256" key="7">
    <source>
        <dbReference type="PROSITE-ProRule" id="PRU00607"/>
    </source>
</evidence>
<dbReference type="FunFam" id="3.40.50.880:FF:000024">
    <property type="entry name" value="Folate gamma-glutamyl hydrolase"/>
    <property type="match status" value="1"/>
</dbReference>
<dbReference type="Gene3D" id="3.40.50.880">
    <property type="match status" value="1"/>
</dbReference>
<dbReference type="RefSeq" id="XP_031551380.1">
    <property type="nucleotide sequence ID" value="XM_031695520.1"/>
</dbReference>
<dbReference type="InterPro" id="IPR029062">
    <property type="entry name" value="Class_I_gatase-like"/>
</dbReference>
<keyword evidence="3" id="KW-0964">Secreted</keyword>
<keyword evidence="9" id="KW-1185">Reference proteome</keyword>
<comment type="similarity">
    <text evidence="2">Belongs to the peptidase C26 family.</text>
</comment>
<protein>
    <recommendedName>
        <fullName evidence="7">folate gamma-glutamyl hydrolase</fullName>
        <ecNumber evidence="7">3.4.19.9</ecNumber>
    </recommendedName>
</protein>
<name>A0A6P8HFM4_ACTTE</name>
<dbReference type="GO" id="GO:0005576">
    <property type="term" value="C:extracellular region"/>
    <property type="evidence" value="ECO:0007669"/>
    <property type="project" value="UniProtKB-SubCell"/>
</dbReference>
<evidence type="ECO:0000256" key="3">
    <source>
        <dbReference type="ARBA" id="ARBA00022525"/>
    </source>
</evidence>
<dbReference type="KEGG" id="aten:116288702"/>
<evidence type="ECO:0000256" key="4">
    <source>
        <dbReference type="ARBA" id="ARBA00022729"/>
    </source>
</evidence>
<feature type="active site" description="Nucleophile" evidence="6 7">
    <location>
        <position position="125"/>
    </location>
</feature>
<accession>A0A6P8HFM4</accession>
<dbReference type="AlphaFoldDB" id="A0A6P8HFM4"/>
<feature type="active site" description="Proton donor" evidence="6">
    <location>
        <position position="237"/>
    </location>
</feature>
<proteinExistence type="inferred from homology"/>
<dbReference type="FunCoup" id="A0A6P8HFM4">
    <property type="interactions" value="493"/>
</dbReference>
<dbReference type="GeneID" id="116288702"/>
<evidence type="ECO:0000256" key="6">
    <source>
        <dbReference type="PIRSR" id="PIRSR615527-1"/>
    </source>
</evidence>
<evidence type="ECO:0000256" key="2">
    <source>
        <dbReference type="ARBA" id="ARBA00011083"/>
    </source>
</evidence>
<keyword evidence="5 7" id="KW-0378">Hydrolase</keyword>
<evidence type="ECO:0000313" key="9">
    <source>
        <dbReference type="Proteomes" id="UP000515163"/>
    </source>
</evidence>
<reference evidence="10" key="1">
    <citation type="submission" date="2025-08" db="UniProtKB">
        <authorList>
            <consortium name="RefSeq"/>
        </authorList>
    </citation>
    <scope>IDENTIFICATION</scope>
    <source>
        <tissue evidence="10">Tentacle</tissue>
    </source>
</reference>
<evidence type="ECO:0000313" key="10">
    <source>
        <dbReference type="RefSeq" id="XP_031551380.1"/>
    </source>
</evidence>
<dbReference type="PANTHER" id="PTHR11315:SF0">
    <property type="entry name" value="FOLATE GAMMA-GLUTAMYL HYDROLASE"/>
    <property type="match status" value="1"/>
</dbReference>
<dbReference type="PANTHER" id="PTHR11315">
    <property type="entry name" value="PROTEASE FAMILY C26 GAMMA-GLUTAMYL HYDROLASE"/>
    <property type="match status" value="1"/>
</dbReference>
<dbReference type="GO" id="GO:0005773">
    <property type="term" value="C:vacuole"/>
    <property type="evidence" value="ECO:0007669"/>
    <property type="project" value="TreeGrafter"/>
</dbReference>
<feature type="active site" evidence="7">
    <location>
        <position position="237"/>
    </location>
</feature>
<sequence length="310" mass="34703">MLSTIALILLSISGVLSTPGSRTERPIIGILAETTHGKAAEYGKFYIAASYVKYVEAAGGRVVPIFPNATVDQVKQLFQYINGALFPGGGVSLTKSGYAENGNILYQLAIQASDKGVVFPIWGSCLGFELLTVISSSNKVVFSHLDAENYPTPLNLSEDFSESKMFNKATQDMIKAVQHSRITMNNHQWGVTPENFQKDQSLSSFYRIVSTNKDRKGIEYVSTIEGIKYPIFGVQWHPEKNQFEWSTKESIPHSTDAIHLGQYMANFLVDQARMNDHHFPSQDKEDAALIYNYNPTYTGHFSNFTQCYYF</sequence>
<dbReference type="Proteomes" id="UP000515163">
    <property type="component" value="Unplaced"/>
</dbReference>
<dbReference type="InterPro" id="IPR011697">
    <property type="entry name" value="Peptidase_C26"/>
</dbReference>
<comment type="subcellular location">
    <subcellularLocation>
        <location evidence="1">Secreted</location>
        <location evidence="1">Extracellular space</location>
    </subcellularLocation>
</comment>
<dbReference type="InParanoid" id="A0A6P8HFM4"/>